<keyword evidence="3" id="KW-1185">Reference proteome</keyword>
<gene>
    <name evidence="2" type="ORF">GPUH_LOCUS7611</name>
</gene>
<dbReference type="Proteomes" id="UP000271098">
    <property type="component" value="Unassembled WGS sequence"/>
</dbReference>
<sequence>MYQQRTTERHLNGVSKNISEKVPRPRSGVSGVIKTLYAKRKKMGIDFFDKGGRRQGELHELLSIVTRRLGRSPV</sequence>
<feature type="compositionally biased region" description="Basic and acidic residues" evidence="1">
    <location>
        <begin position="1"/>
        <end position="11"/>
    </location>
</feature>
<dbReference type="AlphaFoldDB" id="A0A183DFW7"/>
<reference evidence="2 3" key="2">
    <citation type="submission" date="2018-11" db="EMBL/GenBank/DDBJ databases">
        <authorList>
            <consortium name="Pathogen Informatics"/>
        </authorList>
    </citation>
    <scope>NUCLEOTIDE SEQUENCE [LARGE SCALE GENOMIC DNA]</scope>
</reference>
<name>A0A183DFW7_9BILA</name>
<evidence type="ECO:0000313" key="4">
    <source>
        <dbReference type="WBParaSite" id="GPUH_0000761701-mRNA-1"/>
    </source>
</evidence>
<proteinExistence type="predicted"/>
<evidence type="ECO:0000313" key="3">
    <source>
        <dbReference type="Proteomes" id="UP000271098"/>
    </source>
</evidence>
<reference evidence="4" key="1">
    <citation type="submission" date="2016-06" db="UniProtKB">
        <authorList>
            <consortium name="WormBaseParasite"/>
        </authorList>
    </citation>
    <scope>IDENTIFICATION</scope>
</reference>
<organism evidence="4">
    <name type="scientific">Gongylonema pulchrum</name>
    <dbReference type="NCBI Taxonomy" id="637853"/>
    <lineage>
        <taxon>Eukaryota</taxon>
        <taxon>Metazoa</taxon>
        <taxon>Ecdysozoa</taxon>
        <taxon>Nematoda</taxon>
        <taxon>Chromadorea</taxon>
        <taxon>Rhabditida</taxon>
        <taxon>Spirurina</taxon>
        <taxon>Spiruromorpha</taxon>
        <taxon>Spiruroidea</taxon>
        <taxon>Gongylonematidae</taxon>
        <taxon>Gongylonema</taxon>
    </lineage>
</organism>
<evidence type="ECO:0000256" key="1">
    <source>
        <dbReference type="SAM" id="MobiDB-lite"/>
    </source>
</evidence>
<evidence type="ECO:0000313" key="2">
    <source>
        <dbReference type="EMBL" id="VDK58980.1"/>
    </source>
</evidence>
<accession>A0A183DFW7</accession>
<feature type="region of interest" description="Disordered" evidence="1">
    <location>
        <begin position="1"/>
        <end position="27"/>
    </location>
</feature>
<protein>
    <submittedName>
        <fullName evidence="4">Transposase</fullName>
    </submittedName>
</protein>
<dbReference type="WBParaSite" id="GPUH_0000761701-mRNA-1">
    <property type="protein sequence ID" value="GPUH_0000761701-mRNA-1"/>
    <property type="gene ID" value="GPUH_0000761701"/>
</dbReference>
<dbReference type="EMBL" id="UYRT01020105">
    <property type="protein sequence ID" value="VDK58980.1"/>
    <property type="molecule type" value="Genomic_DNA"/>
</dbReference>